<protein>
    <recommendedName>
        <fullName evidence="3">F-box domain-containing protein</fullName>
    </recommendedName>
</protein>
<dbReference type="Gene3D" id="3.80.10.10">
    <property type="entry name" value="Ribonuclease Inhibitor"/>
    <property type="match status" value="2"/>
</dbReference>
<evidence type="ECO:0008006" key="3">
    <source>
        <dbReference type="Google" id="ProtNLM"/>
    </source>
</evidence>
<evidence type="ECO:0000313" key="2">
    <source>
        <dbReference type="Proteomes" id="UP000823405"/>
    </source>
</evidence>
<dbReference type="GO" id="GO:0031146">
    <property type="term" value="P:SCF-dependent proteasomal ubiquitin-dependent protein catabolic process"/>
    <property type="evidence" value="ECO:0007669"/>
    <property type="project" value="TreeGrafter"/>
</dbReference>
<dbReference type="OrthoDB" id="2338606at2759"/>
<dbReference type="PANTHER" id="PTHR13318">
    <property type="entry name" value="PARTNER OF PAIRED, ISOFORM B-RELATED"/>
    <property type="match status" value="1"/>
</dbReference>
<reference evidence="1" key="1">
    <citation type="journal article" date="2020" name="Fungal Divers.">
        <title>Resolving the Mortierellaceae phylogeny through synthesis of multi-gene phylogenetics and phylogenomics.</title>
        <authorList>
            <person name="Vandepol N."/>
            <person name="Liber J."/>
            <person name="Desiro A."/>
            <person name="Na H."/>
            <person name="Kennedy M."/>
            <person name="Barry K."/>
            <person name="Grigoriev I.V."/>
            <person name="Miller A.N."/>
            <person name="O'Donnell K."/>
            <person name="Stajich J.E."/>
            <person name="Bonito G."/>
        </authorList>
    </citation>
    <scope>NUCLEOTIDE SEQUENCE</scope>
    <source>
        <strain evidence="1">NVP60</strain>
    </source>
</reference>
<proteinExistence type="predicted"/>
<dbReference type="SUPFAM" id="SSF52058">
    <property type="entry name" value="L domain-like"/>
    <property type="match status" value="1"/>
</dbReference>
<sequence length="488" mass="54415">MTMAHALDIPEIRDTIIQFLILSRNDLLACTLLSHPWHSSVQPWLWRHLYLYSALQPTRLPQKKAPFPAANLQNPPCALFQQNAVFIRHLHIKAPIDSLLLATLNSDCNASSNGGDMASLFPALETLHIHGYCCDVAVIDPEIHFATRLIRHALGQTTTLKELHLTSLPPSSVVSLLHALDEHPFASSSSPSTATRSSLTKHPLDRLCLTDLTLPYNLVDRTQFWQHCTSIRRLEFDTVNFLGYTCPAEFTFSRLEHLKLTNMFLLAAYEQLQLMSHCPNLTSLDWSPSSITTVHHILTTPPIISPAESSNHIIAPIDLSPLSKVHTLVLCGSRINDLSIANVLSKCGPLRKLNVHKSGFSHESIVVLATRHFPNLREIDLGECSFVTSPMVEMLLRQCPLLEVLVAPTLKVSDIMANNITLVEEAGEETGCHDIGGHKKEWVCSNLRVLEVQIEIDATRIDLERPFINARLATMQKLISIGIPRPHS</sequence>
<dbReference type="EMBL" id="JAAAIN010000047">
    <property type="protein sequence ID" value="KAG0321937.1"/>
    <property type="molecule type" value="Genomic_DNA"/>
</dbReference>
<accession>A0A9P6RPJ9</accession>
<dbReference type="InterPro" id="IPR032675">
    <property type="entry name" value="LRR_dom_sf"/>
</dbReference>
<gene>
    <name evidence="1" type="ORF">BGZ97_009647</name>
</gene>
<dbReference type="Proteomes" id="UP000823405">
    <property type="component" value="Unassembled WGS sequence"/>
</dbReference>
<comment type="caution">
    <text evidence="1">The sequence shown here is derived from an EMBL/GenBank/DDBJ whole genome shotgun (WGS) entry which is preliminary data.</text>
</comment>
<keyword evidence="2" id="KW-1185">Reference proteome</keyword>
<dbReference type="GO" id="GO:0019005">
    <property type="term" value="C:SCF ubiquitin ligase complex"/>
    <property type="evidence" value="ECO:0007669"/>
    <property type="project" value="TreeGrafter"/>
</dbReference>
<organism evidence="1 2">
    <name type="scientific">Linnemannia gamsii</name>
    <dbReference type="NCBI Taxonomy" id="64522"/>
    <lineage>
        <taxon>Eukaryota</taxon>
        <taxon>Fungi</taxon>
        <taxon>Fungi incertae sedis</taxon>
        <taxon>Mucoromycota</taxon>
        <taxon>Mortierellomycotina</taxon>
        <taxon>Mortierellomycetes</taxon>
        <taxon>Mortierellales</taxon>
        <taxon>Mortierellaceae</taxon>
        <taxon>Linnemannia</taxon>
    </lineage>
</organism>
<name>A0A9P6RPJ9_9FUNG</name>
<evidence type="ECO:0000313" key="1">
    <source>
        <dbReference type="EMBL" id="KAG0321937.1"/>
    </source>
</evidence>
<dbReference type="AlphaFoldDB" id="A0A9P6RPJ9"/>